<reference evidence="1 2" key="1">
    <citation type="submission" date="2015-09" db="EMBL/GenBank/DDBJ databases">
        <authorList>
            <person name="Jackson K.R."/>
            <person name="Lunt B.L."/>
            <person name="Fisher J.N.B."/>
            <person name="Gardner A.V."/>
            <person name="Bailey M.E."/>
            <person name="Deus L.M."/>
            <person name="Earl A.S."/>
            <person name="Gibby P.D."/>
            <person name="Hartmann K.A."/>
            <person name="Liu J.E."/>
            <person name="Manci A.M."/>
            <person name="Nielsen D.A."/>
            <person name="Solomon M.B."/>
            <person name="Breakwell D.P."/>
            <person name="Burnett S.H."/>
            <person name="Grose J.H."/>
        </authorList>
    </citation>
    <scope>NUCLEOTIDE SEQUENCE [LARGE SCALE GENOMIC DNA]</scope>
    <source>
        <strain evidence="1 2">16</strain>
    </source>
</reference>
<accession>A0A0P6VVS5</accession>
<organism evidence="1 2">
    <name type="scientific">Prosthecodimorpha hirschii</name>
    <dbReference type="NCBI Taxonomy" id="665126"/>
    <lineage>
        <taxon>Bacteria</taxon>
        <taxon>Pseudomonadati</taxon>
        <taxon>Pseudomonadota</taxon>
        <taxon>Alphaproteobacteria</taxon>
        <taxon>Hyphomicrobiales</taxon>
        <taxon>Ancalomicrobiaceae</taxon>
        <taxon>Prosthecodimorpha</taxon>
    </lineage>
</organism>
<sequence length="158" mass="16867">MTPSLTTVAACRVAGIHRDRFNEFVAAGAYRCAPSTTAGRARTFAPDDILGISIFRDLMADGMTAAAAGEIACAVAEAAKANPQALAISYVRTWQTATGWTLDGTAHPTDELPAPAEWNSAGERKETITRMMTFNVSLLRDLIAKRIEKERPIIGGEG</sequence>
<evidence type="ECO:0008006" key="3">
    <source>
        <dbReference type="Google" id="ProtNLM"/>
    </source>
</evidence>
<proteinExistence type="predicted"/>
<protein>
    <recommendedName>
        <fullName evidence="3">HTH merR-type domain-containing protein</fullName>
    </recommendedName>
</protein>
<name>A0A0P6VVS5_9HYPH</name>
<keyword evidence="2" id="KW-1185">Reference proteome</keyword>
<dbReference type="AlphaFoldDB" id="A0A0P6VVS5"/>
<evidence type="ECO:0000313" key="1">
    <source>
        <dbReference type="EMBL" id="KPL55486.1"/>
    </source>
</evidence>
<reference evidence="1 2" key="2">
    <citation type="submission" date="2015-10" db="EMBL/GenBank/DDBJ databases">
        <title>Draft Genome Sequence of Prosthecomicrobium hirschii ATCC 27832.</title>
        <authorList>
            <person name="Daniel J."/>
            <person name="Givan S.A."/>
            <person name="Brun Y.V."/>
            <person name="Brown P.J."/>
        </authorList>
    </citation>
    <scope>NUCLEOTIDE SEQUENCE [LARGE SCALE GENOMIC DNA]</scope>
    <source>
        <strain evidence="1 2">16</strain>
    </source>
</reference>
<evidence type="ECO:0000313" key="2">
    <source>
        <dbReference type="Proteomes" id="UP000048984"/>
    </source>
</evidence>
<gene>
    <name evidence="1" type="ORF">ABB55_27300</name>
</gene>
<comment type="caution">
    <text evidence="1">The sequence shown here is derived from an EMBL/GenBank/DDBJ whole genome shotgun (WGS) entry which is preliminary data.</text>
</comment>
<dbReference type="Proteomes" id="UP000048984">
    <property type="component" value="Unassembled WGS sequence"/>
</dbReference>
<dbReference type="STRING" id="665126.ABB55_27300"/>
<dbReference type="RefSeq" id="WP_054361652.1">
    <property type="nucleotide sequence ID" value="NZ_LJYW01000001.1"/>
</dbReference>
<dbReference type="EMBL" id="LJYW01000001">
    <property type="protein sequence ID" value="KPL55486.1"/>
    <property type="molecule type" value="Genomic_DNA"/>
</dbReference>